<protein>
    <submittedName>
        <fullName evidence="2">Uncharacterized protein</fullName>
    </submittedName>
</protein>
<proteinExistence type="predicted"/>
<feature type="compositionally biased region" description="Basic and acidic residues" evidence="1">
    <location>
        <begin position="39"/>
        <end position="66"/>
    </location>
</feature>
<accession>A0A8D8XH64</accession>
<evidence type="ECO:0000313" key="2">
    <source>
        <dbReference type="EMBL" id="CAG6697033.1"/>
    </source>
</evidence>
<evidence type="ECO:0000256" key="1">
    <source>
        <dbReference type="SAM" id="MobiDB-lite"/>
    </source>
</evidence>
<dbReference type="AlphaFoldDB" id="A0A8D8XH64"/>
<reference evidence="2" key="1">
    <citation type="submission" date="2021-05" db="EMBL/GenBank/DDBJ databases">
        <authorList>
            <person name="Alioto T."/>
            <person name="Alioto T."/>
            <person name="Gomez Garrido J."/>
        </authorList>
    </citation>
    <scope>NUCLEOTIDE SEQUENCE</scope>
</reference>
<name>A0A8D8XH64_9HEMI</name>
<feature type="region of interest" description="Disordered" evidence="1">
    <location>
        <begin position="37"/>
        <end position="66"/>
    </location>
</feature>
<sequence>MGNLFSLLCGGASVDDRAEVKIKFSLQRWKWKVRKKKKKDMEVEEKKVMKEEEENKEKEGRRESFPEVDGKALVILRSKPICVDEVEVSEGSCVLFYVFVTSTLRRDVLGP</sequence>
<dbReference type="EMBL" id="HBUF01331482">
    <property type="protein sequence ID" value="CAG6697033.1"/>
    <property type="molecule type" value="Transcribed_RNA"/>
</dbReference>
<organism evidence="2">
    <name type="scientific">Cacopsylla melanoneura</name>
    <dbReference type="NCBI Taxonomy" id="428564"/>
    <lineage>
        <taxon>Eukaryota</taxon>
        <taxon>Metazoa</taxon>
        <taxon>Ecdysozoa</taxon>
        <taxon>Arthropoda</taxon>
        <taxon>Hexapoda</taxon>
        <taxon>Insecta</taxon>
        <taxon>Pterygota</taxon>
        <taxon>Neoptera</taxon>
        <taxon>Paraneoptera</taxon>
        <taxon>Hemiptera</taxon>
        <taxon>Sternorrhyncha</taxon>
        <taxon>Psylloidea</taxon>
        <taxon>Psyllidae</taxon>
        <taxon>Psyllinae</taxon>
        <taxon>Cacopsylla</taxon>
    </lineage>
</organism>